<evidence type="ECO:0000256" key="1">
    <source>
        <dbReference type="ARBA" id="ARBA00004651"/>
    </source>
</evidence>
<evidence type="ECO:0000256" key="4">
    <source>
        <dbReference type="ARBA" id="ARBA00022989"/>
    </source>
</evidence>
<feature type="transmembrane region" description="Helical" evidence="8">
    <location>
        <begin position="6"/>
        <end position="26"/>
    </location>
</feature>
<evidence type="ECO:0000313" key="10">
    <source>
        <dbReference type="EMBL" id="MFM9413073.1"/>
    </source>
</evidence>
<dbReference type="EMBL" id="JBJUVG010000002">
    <property type="protein sequence ID" value="MFM9413073.1"/>
    <property type="molecule type" value="Genomic_DNA"/>
</dbReference>
<gene>
    <name evidence="10" type="ORF">ACKQTC_01610</name>
</gene>
<dbReference type="InterPro" id="IPR023234">
    <property type="entry name" value="NarG-like_domain"/>
</dbReference>
<keyword evidence="6 8" id="KW-0472">Membrane</keyword>
<evidence type="ECO:0000256" key="7">
    <source>
        <dbReference type="SAM" id="MobiDB-lite"/>
    </source>
</evidence>
<keyword evidence="3 8" id="KW-0812">Transmembrane</keyword>
<evidence type="ECO:0000256" key="6">
    <source>
        <dbReference type="ARBA" id="ARBA00023136"/>
    </source>
</evidence>
<reference evidence="10 11" key="1">
    <citation type="journal article" date="2016" name="Int. J. Syst. Evol. Microbiol.">
        <title>Peptococcus simiae sp. nov., isolated from rhesus macaque faeces and emended description of the genus Peptococcus.</title>
        <authorList>
            <person name="Shkoporov A.N."/>
            <person name="Efimov B.A."/>
            <person name="Kondova I."/>
            <person name="Ouwerling B."/>
            <person name="Chaplin A.V."/>
            <person name="Shcherbakova V.A."/>
            <person name="Langermans J.A.M."/>
        </authorList>
    </citation>
    <scope>NUCLEOTIDE SEQUENCE [LARGE SCALE GENOMIC DNA]</scope>
    <source>
        <strain evidence="10 11">M108</strain>
    </source>
</reference>
<evidence type="ECO:0000256" key="3">
    <source>
        <dbReference type="ARBA" id="ARBA00022692"/>
    </source>
</evidence>
<dbReference type="Gene3D" id="1.20.950.20">
    <property type="entry name" value="Transmembrane di-heme cytochromes, Chain C"/>
    <property type="match status" value="1"/>
</dbReference>
<keyword evidence="5" id="KW-0560">Oxidoreductase</keyword>
<feature type="transmembrane region" description="Helical" evidence="8">
    <location>
        <begin position="216"/>
        <end position="233"/>
    </location>
</feature>
<dbReference type="Proteomes" id="UP001631949">
    <property type="component" value="Unassembled WGS sequence"/>
</dbReference>
<comment type="subcellular location">
    <subcellularLocation>
        <location evidence="1">Cell membrane</location>
        <topology evidence="1">Multi-pass membrane protein</topology>
    </subcellularLocation>
</comment>
<dbReference type="RefSeq" id="WP_408976692.1">
    <property type="nucleotide sequence ID" value="NZ_JBJUVG010000002.1"/>
</dbReference>
<dbReference type="Pfam" id="PF02665">
    <property type="entry name" value="Nitrate_red_gam"/>
    <property type="match status" value="1"/>
</dbReference>
<keyword evidence="11" id="KW-1185">Reference proteome</keyword>
<sequence>MLLTLFCWFAIIFFIAASVQKFRYYANKPMHGRQDLYPIPGEDPDRVEHGGSFYEEQRWYEKPRKKNHRGEIIDMLAEMLFIKKLFQKQTKLWWVSYALHLGIYCIIAAMVIGAASVLLPFTGVLATLLGLALTVAGLAGAILMTIGTIGLLVKRIVDHEFRNYTTPQEYFNLAFLCAGSATGLAAFISNGCRFGYVKSIFSDMFHFRAIKGLNKITIVHVLIFCGLLIYIPLTKMSHYAGKFFAFHSVLWDNRPNLPGSKVEQQIMEEASIKPSPDMQWSAPHYHPAPEGDEKK</sequence>
<feature type="domain" description="NarG-like" evidence="9">
    <location>
        <begin position="87"/>
        <end position="239"/>
    </location>
</feature>
<feature type="transmembrane region" description="Helical" evidence="8">
    <location>
        <begin position="92"/>
        <end position="119"/>
    </location>
</feature>
<feature type="transmembrane region" description="Helical" evidence="8">
    <location>
        <begin position="125"/>
        <end position="153"/>
    </location>
</feature>
<dbReference type="SUPFAM" id="SSF103501">
    <property type="entry name" value="Respiratory nitrate reductase 1 gamma chain"/>
    <property type="match status" value="1"/>
</dbReference>
<evidence type="ECO:0000256" key="8">
    <source>
        <dbReference type="SAM" id="Phobius"/>
    </source>
</evidence>
<organism evidence="10 11">
    <name type="scientific">Peptococcus simiae</name>
    <dbReference type="NCBI Taxonomy" id="1643805"/>
    <lineage>
        <taxon>Bacteria</taxon>
        <taxon>Bacillati</taxon>
        <taxon>Bacillota</taxon>
        <taxon>Clostridia</taxon>
        <taxon>Eubacteriales</taxon>
        <taxon>Peptococcaceae</taxon>
        <taxon>Peptococcus</taxon>
    </lineage>
</organism>
<comment type="caution">
    <text evidence="10">The sequence shown here is derived from an EMBL/GenBank/DDBJ whole genome shotgun (WGS) entry which is preliminary data.</text>
</comment>
<feature type="transmembrane region" description="Helical" evidence="8">
    <location>
        <begin position="173"/>
        <end position="196"/>
    </location>
</feature>
<keyword evidence="4 8" id="KW-1133">Transmembrane helix</keyword>
<name>A0ABW9GY80_9FIRM</name>
<evidence type="ECO:0000313" key="11">
    <source>
        <dbReference type="Proteomes" id="UP001631949"/>
    </source>
</evidence>
<proteinExistence type="predicted"/>
<feature type="region of interest" description="Disordered" evidence="7">
    <location>
        <begin position="272"/>
        <end position="295"/>
    </location>
</feature>
<protein>
    <submittedName>
        <fullName evidence="10">Respiratory nitrate reductase subunit gamma</fullName>
    </submittedName>
</protein>
<keyword evidence="2" id="KW-1003">Cell membrane</keyword>
<evidence type="ECO:0000259" key="9">
    <source>
        <dbReference type="Pfam" id="PF02665"/>
    </source>
</evidence>
<accession>A0ABW9GY80</accession>
<evidence type="ECO:0000256" key="2">
    <source>
        <dbReference type="ARBA" id="ARBA00022475"/>
    </source>
</evidence>
<dbReference type="InterPro" id="IPR036197">
    <property type="entry name" value="NarG-like_sf"/>
</dbReference>
<evidence type="ECO:0000256" key="5">
    <source>
        <dbReference type="ARBA" id="ARBA00023002"/>
    </source>
</evidence>